<evidence type="ECO:0000256" key="2">
    <source>
        <dbReference type="ARBA" id="ARBA00022600"/>
    </source>
</evidence>
<comment type="similarity">
    <text evidence="1">Belongs to the bacterial/plant glucose-1-phosphate adenylyltransferase family.</text>
</comment>
<dbReference type="Proteomes" id="UP000711995">
    <property type="component" value="Unassembled WGS sequence"/>
</dbReference>
<dbReference type="InterPro" id="IPR005836">
    <property type="entry name" value="ADP_Glu_pyroP_CS"/>
</dbReference>
<dbReference type="InterPro" id="IPR029044">
    <property type="entry name" value="Nucleotide-diphossugar_trans"/>
</dbReference>
<dbReference type="GO" id="GO:0005524">
    <property type="term" value="F:ATP binding"/>
    <property type="evidence" value="ECO:0007669"/>
    <property type="project" value="UniProtKB-KW"/>
</dbReference>
<dbReference type="RefSeq" id="WP_167700691.1">
    <property type="nucleotide sequence ID" value="NZ_CP118174.1"/>
</dbReference>
<evidence type="ECO:0000256" key="3">
    <source>
        <dbReference type="ARBA" id="ARBA00022679"/>
    </source>
</evidence>
<keyword evidence="10" id="KW-1185">Reference proteome</keyword>
<keyword evidence="5" id="KW-0547">Nucleotide-binding</keyword>
<dbReference type="EMBL" id="JAATLJ010000001">
    <property type="protein sequence ID" value="NIZ41117.1"/>
    <property type="molecule type" value="Genomic_DNA"/>
</dbReference>
<dbReference type="CDD" id="cd02508">
    <property type="entry name" value="ADP_Glucose_PP"/>
    <property type="match status" value="1"/>
</dbReference>
<keyword evidence="3 9" id="KW-0808">Transferase</keyword>
<dbReference type="CDD" id="cd04651">
    <property type="entry name" value="LbH_G1P_AT_C"/>
    <property type="match status" value="1"/>
</dbReference>
<accession>A0A968KT69</accession>
<keyword evidence="7" id="KW-0119">Carbohydrate metabolism</keyword>
<dbReference type="PROSITE" id="PS00809">
    <property type="entry name" value="ADP_GLC_PYROPHOSPH_2"/>
    <property type="match status" value="1"/>
</dbReference>
<comment type="caution">
    <text evidence="9">The sequence shown here is derived from an EMBL/GenBank/DDBJ whole genome shotgun (WGS) entry which is preliminary data.</text>
</comment>
<evidence type="ECO:0000313" key="10">
    <source>
        <dbReference type="Proteomes" id="UP000711995"/>
    </source>
</evidence>
<dbReference type="AlphaFoldDB" id="A0A968KT69"/>
<dbReference type="PANTHER" id="PTHR43523">
    <property type="entry name" value="GLUCOSE-1-PHOSPHATE ADENYLYLTRANSFERASE-RELATED"/>
    <property type="match status" value="1"/>
</dbReference>
<dbReference type="PANTHER" id="PTHR43523:SF12">
    <property type="entry name" value="GLUCOSE-1-PHOSPHATE ADENYLYLTRANSFERASE LARGE SUBUNIT 1, CHLOROPLASTIC-RELATED"/>
    <property type="match status" value="1"/>
</dbReference>
<reference evidence="9 10" key="1">
    <citation type="submission" date="2020-03" db="EMBL/GenBank/DDBJ databases">
        <title>Spirochaetal bacteria isolated from arthropods constitute a novel genus Entomospira genus novum within the order Spirochaetales.</title>
        <authorList>
            <person name="Grana-Miraglia L."/>
            <person name="Sikutova S."/>
            <person name="Fingerle V."/>
            <person name="Sing A."/>
            <person name="Castillo-Ramirez S."/>
            <person name="Margos G."/>
            <person name="Rudolf I."/>
        </authorList>
    </citation>
    <scope>NUCLEOTIDE SEQUENCE [LARGE SCALE GENOMIC DNA]</scope>
    <source>
        <strain evidence="9 10">BR193</strain>
    </source>
</reference>
<evidence type="ECO:0000313" key="9">
    <source>
        <dbReference type="EMBL" id="NIZ41117.1"/>
    </source>
</evidence>
<dbReference type="SUPFAM" id="SSF53448">
    <property type="entry name" value="Nucleotide-diphospho-sugar transferases"/>
    <property type="match status" value="1"/>
</dbReference>
<dbReference type="GO" id="GO:0005978">
    <property type="term" value="P:glycogen biosynthetic process"/>
    <property type="evidence" value="ECO:0007669"/>
    <property type="project" value="InterPro"/>
</dbReference>
<dbReference type="InterPro" id="IPR005835">
    <property type="entry name" value="NTP_transferase_dom"/>
</dbReference>
<dbReference type="EC" id="2.7.7.27" evidence="9"/>
<evidence type="ECO:0000256" key="5">
    <source>
        <dbReference type="ARBA" id="ARBA00022741"/>
    </source>
</evidence>
<dbReference type="Gene3D" id="3.90.550.10">
    <property type="entry name" value="Spore Coat Polysaccharide Biosynthesis Protein SpsA, Chain A"/>
    <property type="match status" value="1"/>
</dbReference>
<keyword evidence="6" id="KW-0067">ATP-binding</keyword>
<keyword evidence="4 9" id="KW-0548">Nucleotidyltransferase</keyword>
<dbReference type="PROSITE" id="PS00808">
    <property type="entry name" value="ADP_GLC_PYROPHOSPH_1"/>
    <property type="match status" value="1"/>
</dbReference>
<evidence type="ECO:0000259" key="8">
    <source>
        <dbReference type="Pfam" id="PF00483"/>
    </source>
</evidence>
<dbReference type="Gene3D" id="2.160.10.10">
    <property type="entry name" value="Hexapeptide repeat proteins"/>
    <property type="match status" value="1"/>
</dbReference>
<evidence type="ECO:0000256" key="4">
    <source>
        <dbReference type="ARBA" id="ARBA00022695"/>
    </source>
</evidence>
<dbReference type="Pfam" id="PF25247">
    <property type="entry name" value="LbH_GLGC"/>
    <property type="match status" value="1"/>
</dbReference>
<dbReference type="InterPro" id="IPR011004">
    <property type="entry name" value="Trimer_LpxA-like_sf"/>
</dbReference>
<dbReference type="NCBIfam" id="NF002772">
    <property type="entry name" value="PRK02862.1"/>
    <property type="match status" value="1"/>
</dbReference>
<evidence type="ECO:0000256" key="6">
    <source>
        <dbReference type="ARBA" id="ARBA00022840"/>
    </source>
</evidence>
<evidence type="ECO:0000256" key="7">
    <source>
        <dbReference type="ARBA" id="ARBA00023277"/>
    </source>
</evidence>
<keyword evidence="2" id="KW-0321">Glycogen metabolism</keyword>
<dbReference type="InterPro" id="IPR011831">
    <property type="entry name" value="ADP-Glc_PPase"/>
</dbReference>
<evidence type="ECO:0000256" key="1">
    <source>
        <dbReference type="ARBA" id="ARBA00010443"/>
    </source>
</evidence>
<name>A0A968KT69_9SPIO</name>
<sequence>MPKENPLAIILGGGQGTRLYPLTEQRSKPAVTFGGKYRLVDIPISNCINAGFNRIFVLTQFNSASLHTHINATYKFDQFTGGFVEILAAEQTPNSSSWFNGTADAVRKNLAHYHPLNPSHYIILSGDQLYQMDLGEFLASHRRNQAEVSIATTCVTRENAHDLGILKIDGSGKVIGFLEKPGSSRDISDMAIPPEYIEKHNLNPECNYLASMGMYIFTRGILEDALDNDKLDFGKEVIPHAIETLHVNAYLYNGYWEDIGTIKSFYEANLNLAADLPSFDMYDATHPLYTRMLNLGSSKFNNCHITNTLTAEGSIISDSKITNSIIGVRSIIDTGVVLTGVLMMGADFYESVEQIRDNEQHQIPHVGIGANTHINRSIIDKNARIGRNCSIGLQPNNLQDGDYGSYVIKDKIIVIRKNALIPDNTII</sequence>
<feature type="domain" description="Nucleotidyl transferase" evidence="8">
    <location>
        <begin position="8"/>
        <end position="273"/>
    </location>
</feature>
<dbReference type="Pfam" id="PF00483">
    <property type="entry name" value="NTP_transferase"/>
    <property type="match status" value="1"/>
</dbReference>
<dbReference type="SUPFAM" id="SSF51161">
    <property type="entry name" value="Trimeric LpxA-like enzymes"/>
    <property type="match status" value="1"/>
</dbReference>
<gene>
    <name evidence="9" type="ORF">HCT14_06335</name>
</gene>
<proteinExistence type="inferred from homology"/>
<protein>
    <submittedName>
        <fullName evidence="9">Glucose-1-phosphate adenylyltransferase</fullName>
        <ecNumber evidence="9">2.7.7.27</ecNumber>
    </submittedName>
</protein>
<dbReference type="GO" id="GO:0008878">
    <property type="term" value="F:glucose-1-phosphate adenylyltransferase activity"/>
    <property type="evidence" value="ECO:0007669"/>
    <property type="project" value="UniProtKB-EC"/>
</dbReference>
<organism evidence="9 10">
    <name type="scientific">Entomospira entomophila</name>
    <dbReference type="NCBI Taxonomy" id="2719988"/>
    <lineage>
        <taxon>Bacteria</taxon>
        <taxon>Pseudomonadati</taxon>
        <taxon>Spirochaetota</taxon>
        <taxon>Spirochaetia</taxon>
        <taxon>Spirochaetales</taxon>
        <taxon>Spirochaetaceae</taxon>
        <taxon>Entomospira</taxon>
    </lineage>
</organism>